<evidence type="ECO:0000256" key="3">
    <source>
        <dbReference type="ARBA" id="ARBA00004239"/>
    </source>
</evidence>
<feature type="chain" id="PRO_5034134011" description="tripeptidyl-peptidase II" evidence="12">
    <location>
        <begin position="30"/>
        <end position="661"/>
    </location>
</feature>
<keyword evidence="5" id="KW-0645">Protease</keyword>
<accession>A0A8H5BWV2</accession>
<dbReference type="InterPro" id="IPR015366">
    <property type="entry name" value="S53_propep"/>
</dbReference>
<comment type="caution">
    <text evidence="14">The sequence shown here is derived from an EMBL/GenBank/DDBJ whole genome shotgun (WGS) entry which is preliminary data.</text>
</comment>
<evidence type="ECO:0000256" key="7">
    <source>
        <dbReference type="ARBA" id="ARBA00022801"/>
    </source>
</evidence>
<evidence type="ECO:0000256" key="5">
    <source>
        <dbReference type="ARBA" id="ARBA00022670"/>
    </source>
</evidence>
<comment type="subcellular location">
    <subcellularLocation>
        <location evidence="3">Secreted</location>
        <location evidence="3">Extracellular space</location>
    </subcellularLocation>
</comment>
<evidence type="ECO:0000256" key="6">
    <source>
        <dbReference type="ARBA" id="ARBA00022723"/>
    </source>
</evidence>
<keyword evidence="10" id="KW-0865">Zymogen</keyword>
<evidence type="ECO:0000313" key="15">
    <source>
        <dbReference type="Proteomes" id="UP000567179"/>
    </source>
</evidence>
<keyword evidence="7" id="KW-0378">Hydrolase</keyword>
<comment type="function">
    <text evidence="2">Secreted tripeptidyl-peptidase which degrades proteins at acidic pHs and is involved in virulence.</text>
</comment>
<feature type="domain" description="Peptidase S53" evidence="13">
    <location>
        <begin position="236"/>
        <end position="660"/>
    </location>
</feature>
<evidence type="ECO:0000259" key="13">
    <source>
        <dbReference type="PROSITE" id="PS51695"/>
    </source>
</evidence>
<dbReference type="SUPFAM" id="SSF54897">
    <property type="entry name" value="Protease propeptides/inhibitors"/>
    <property type="match status" value="1"/>
</dbReference>
<feature type="binding site" evidence="11">
    <location>
        <position position="614"/>
    </location>
    <ligand>
        <name>Ca(2+)</name>
        <dbReference type="ChEBI" id="CHEBI:29108"/>
    </ligand>
</feature>
<proteinExistence type="predicted"/>
<evidence type="ECO:0000256" key="10">
    <source>
        <dbReference type="ARBA" id="ARBA00023145"/>
    </source>
</evidence>
<dbReference type="InterPro" id="IPR036852">
    <property type="entry name" value="Peptidase_S8/S53_dom_sf"/>
</dbReference>
<reference evidence="14 15" key="1">
    <citation type="journal article" date="2020" name="ISME J.">
        <title>Uncovering the hidden diversity of litter-decomposition mechanisms in mushroom-forming fungi.</title>
        <authorList>
            <person name="Floudas D."/>
            <person name="Bentzer J."/>
            <person name="Ahren D."/>
            <person name="Johansson T."/>
            <person name="Persson P."/>
            <person name="Tunlid A."/>
        </authorList>
    </citation>
    <scope>NUCLEOTIDE SEQUENCE [LARGE SCALE GENOMIC DNA]</scope>
    <source>
        <strain evidence="14 15">CBS 101986</strain>
    </source>
</reference>
<sequence>MRSLWTLTTNMYWKPLLLICLSIAQSSCALGIHRRFDGRSAATRIHERRIAHDADSWVDSRKLEGTTLLPLRIALKHQNLHTLSEHLMTVSDPGSPGYGQHWSHQDLIEAFAPSPDAHDTVKAWLLEAGFDQKRVKASSNKAWLEVKTATVAEVEGLLGTEYRVFKHANGNEHAACHNYSLPLEVARHVDFVIPTVQPNVQIVKVPIKRGPFSRRDITSNAANVSTSNMLSGCDAKIVPSCLKALYNMTYAPKMAANNSVGVVSYYSNSYLQSDLDLFFGNFSPALVGSSPTLVSIDGGTIALDASSSVGEDDWVLSYLMTLSDSPQSVQFLQIGNQQTGPFFSINEWLDAVDASYCTSDGGDDLAFDPQLPNPFPGGFNDHTCGTVKVPHVISASQAVEEIAYTDFYKQRQCNEFAKLGLMGVTVLYSAGNSGTAGPQKLYCLDDNGSVTLNGTHFSPSWPASCPWVTAVGGTQVKSDAILGHNPEEVWNQDMTMGFFLPGGGGFSQNFAQPAYQRNAVSNYLKFLAKNDPTTLKHFNNRGRAYPDISANANSFFHFENGNGELDSGTSGAVPTIASVITLVNDARLAAGKKPVGFINPAIYSPAFADAFNDVVDGTSSGCKGLQGVRTGGFKATKGWDAATGVGTPNLGKLIDKWLQLP</sequence>
<dbReference type="GO" id="GO:0006508">
    <property type="term" value="P:proteolysis"/>
    <property type="evidence" value="ECO:0007669"/>
    <property type="project" value="UniProtKB-KW"/>
</dbReference>
<dbReference type="GO" id="GO:0005576">
    <property type="term" value="C:extracellular region"/>
    <property type="evidence" value="ECO:0007669"/>
    <property type="project" value="UniProtKB-SubCell"/>
</dbReference>
<dbReference type="GO" id="GO:0008240">
    <property type="term" value="F:tripeptidyl-peptidase activity"/>
    <property type="evidence" value="ECO:0007669"/>
    <property type="project" value="TreeGrafter"/>
</dbReference>
<dbReference type="Pfam" id="PF09286">
    <property type="entry name" value="Pro-kuma_activ"/>
    <property type="match status" value="1"/>
</dbReference>
<dbReference type="InterPro" id="IPR050819">
    <property type="entry name" value="Tripeptidyl-peptidase_I"/>
</dbReference>
<dbReference type="SUPFAM" id="SSF52743">
    <property type="entry name" value="Subtilisin-like"/>
    <property type="match status" value="1"/>
</dbReference>
<gene>
    <name evidence="14" type="ORF">D9619_006066</name>
</gene>
<dbReference type="Proteomes" id="UP000567179">
    <property type="component" value="Unassembled WGS sequence"/>
</dbReference>
<dbReference type="PANTHER" id="PTHR14218">
    <property type="entry name" value="PROTEASE S8 TRIPEPTIDYL PEPTIDASE I CLN2"/>
    <property type="match status" value="1"/>
</dbReference>
<comment type="cofactor">
    <cofactor evidence="11">
        <name>Ca(2+)</name>
        <dbReference type="ChEBI" id="CHEBI:29108"/>
    </cofactor>
    <text evidence="11">Binds 1 Ca(2+) ion per subunit.</text>
</comment>
<keyword evidence="15" id="KW-1185">Reference proteome</keyword>
<comment type="caution">
    <text evidence="11">Lacks conserved residue(s) required for the propagation of feature annotation.</text>
</comment>
<dbReference type="InterPro" id="IPR000209">
    <property type="entry name" value="Peptidase_S8/S53_dom"/>
</dbReference>
<evidence type="ECO:0000256" key="2">
    <source>
        <dbReference type="ARBA" id="ARBA00002451"/>
    </source>
</evidence>
<feature type="binding site" evidence="11">
    <location>
        <position position="613"/>
    </location>
    <ligand>
        <name>Ca(2+)</name>
        <dbReference type="ChEBI" id="CHEBI:29108"/>
    </ligand>
</feature>
<feature type="binding site" evidence="11">
    <location>
        <position position="638"/>
    </location>
    <ligand>
        <name>Ca(2+)</name>
        <dbReference type="ChEBI" id="CHEBI:29108"/>
    </ligand>
</feature>
<evidence type="ECO:0000256" key="8">
    <source>
        <dbReference type="ARBA" id="ARBA00022825"/>
    </source>
</evidence>
<keyword evidence="6 11" id="KW-0479">Metal-binding</keyword>
<dbReference type="Gene3D" id="3.40.50.200">
    <property type="entry name" value="Peptidase S8/S53 domain"/>
    <property type="match status" value="1"/>
</dbReference>
<evidence type="ECO:0000256" key="9">
    <source>
        <dbReference type="ARBA" id="ARBA00022837"/>
    </source>
</evidence>
<dbReference type="OrthoDB" id="409122at2759"/>
<keyword evidence="9 11" id="KW-0106">Calcium</keyword>
<dbReference type="InterPro" id="IPR030400">
    <property type="entry name" value="Sedolisin_dom"/>
</dbReference>
<evidence type="ECO:0000256" key="12">
    <source>
        <dbReference type="SAM" id="SignalP"/>
    </source>
</evidence>
<dbReference type="SMART" id="SM00944">
    <property type="entry name" value="Pro-kuma_activ"/>
    <property type="match status" value="1"/>
</dbReference>
<keyword evidence="8" id="KW-0720">Serine protease</keyword>
<protein>
    <recommendedName>
        <fullName evidence="4">tripeptidyl-peptidase II</fullName>
        <ecNumber evidence="4">3.4.14.10</ecNumber>
    </recommendedName>
</protein>
<evidence type="ECO:0000313" key="14">
    <source>
        <dbReference type="EMBL" id="KAF5330741.1"/>
    </source>
</evidence>
<dbReference type="EMBL" id="JAACJJ010000001">
    <property type="protein sequence ID" value="KAF5330741.1"/>
    <property type="molecule type" value="Genomic_DNA"/>
</dbReference>
<evidence type="ECO:0000256" key="11">
    <source>
        <dbReference type="PROSITE-ProRule" id="PRU01032"/>
    </source>
</evidence>
<feature type="binding site" evidence="11">
    <location>
        <position position="640"/>
    </location>
    <ligand>
        <name>Ca(2+)</name>
        <dbReference type="ChEBI" id="CHEBI:29108"/>
    </ligand>
</feature>
<evidence type="ECO:0000256" key="4">
    <source>
        <dbReference type="ARBA" id="ARBA00012462"/>
    </source>
</evidence>
<dbReference type="CDD" id="cd04056">
    <property type="entry name" value="Peptidases_S53"/>
    <property type="match status" value="1"/>
</dbReference>
<feature type="signal peptide" evidence="12">
    <location>
        <begin position="1"/>
        <end position="29"/>
    </location>
</feature>
<name>A0A8H5BWV2_9AGAR</name>
<dbReference type="AlphaFoldDB" id="A0A8H5BWV2"/>
<dbReference type="GO" id="GO:0004252">
    <property type="term" value="F:serine-type endopeptidase activity"/>
    <property type="evidence" value="ECO:0007669"/>
    <property type="project" value="InterPro"/>
</dbReference>
<evidence type="ECO:0000256" key="1">
    <source>
        <dbReference type="ARBA" id="ARBA00001910"/>
    </source>
</evidence>
<dbReference type="CDD" id="cd11377">
    <property type="entry name" value="Pro-peptidase_S53"/>
    <property type="match status" value="1"/>
</dbReference>
<organism evidence="14 15">
    <name type="scientific">Psilocybe cf. subviscida</name>
    <dbReference type="NCBI Taxonomy" id="2480587"/>
    <lineage>
        <taxon>Eukaryota</taxon>
        <taxon>Fungi</taxon>
        <taxon>Dikarya</taxon>
        <taxon>Basidiomycota</taxon>
        <taxon>Agaricomycotina</taxon>
        <taxon>Agaricomycetes</taxon>
        <taxon>Agaricomycetidae</taxon>
        <taxon>Agaricales</taxon>
        <taxon>Agaricineae</taxon>
        <taxon>Strophariaceae</taxon>
        <taxon>Psilocybe</taxon>
    </lineage>
</organism>
<dbReference type="PROSITE" id="PS51695">
    <property type="entry name" value="SEDOLISIN"/>
    <property type="match status" value="1"/>
</dbReference>
<comment type="catalytic activity">
    <reaction evidence="1">
        <text>Release of an N-terminal tripeptide from a polypeptide.</text>
        <dbReference type="EC" id="3.4.14.10"/>
    </reaction>
</comment>
<dbReference type="EC" id="3.4.14.10" evidence="4"/>
<dbReference type="Pfam" id="PF00082">
    <property type="entry name" value="Peptidase_S8"/>
    <property type="match status" value="1"/>
</dbReference>
<keyword evidence="12" id="KW-0732">Signal</keyword>
<dbReference type="PANTHER" id="PTHR14218:SF19">
    <property type="entry name" value="SERINE PROTEASE AORO, PUTATIVE (AFU_ORTHOLOGUE AFUA_6G10250)-RELATED"/>
    <property type="match status" value="1"/>
</dbReference>
<dbReference type="GO" id="GO:0046872">
    <property type="term" value="F:metal ion binding"/>
    <property type="evidence" value="ECO:0007669"/>
    <property type="project" value="UniProtKB-UniRule"/>
</dbReference>